<dbReference type="Pfam" id="PF07883">
    <property type="entry name" value="Cupin_2"/>
    <property type="match status" value="1"/>
</dbReference>
<dbReference type="CDD" id="cd00093">
    <property type="entry name" value="HTH_XRE"/>
    <property type="match status" value="1"/>
</dbReference>
<dbReference type="SUPFAM" id="SSF51182">
    <property type="entry name" value="RmlC-like cupins"/>
    <property type="match status" value="1"/>
</dbReference>
<dbReference type="CDD" id="cd02209">
    <property type="entry name" value="cupin_XRE_C"/>
    <property type="match status" value="1"/>
</dbReference>
<dbReference type="RefSeq" id="WP_261493775.1">
    <property type="nucleotide sequence ID" value="NZ_JAOCQF010000001.1"/>
</dbReference>
<feature type="domain" description="HTH cro/C1-type" evidence="2">
    <location>
        <begin position="26"/>
        <end position="80"/>
    </location>
</feature>
<dbReference type="Gene3D" id="2.60.120.10">
    <property type="entry name" value="Jelly Rolls"/>
    <property type="match status" value="1"/>
</dbReference>
<name>A0ABT2NHE8_9RHOB</name>
<dbReference type="InterPro" id="IPR013096">
    <property type="entry name" value="Cupin_2"/>
</dbReference>
<gene>
    <name evidence="3" type="ORF">N5I32_02320</name>
</gene>
<keyword evidence="4" id="KW-1185">Reference proteome</keyword>
<dbReference type="InterPro" id="IPR050807">
    <property type="entry name" value="TransReg_Diox_bact_type"/>
</dbReference>
<proteinExistence type="predicted"/>
<reference evidence="4" key="1">
    <citation type="submission" date="2023-07" db="EMBL/GenBank/DDBJ databases">
        <title>Defluviimonas sediminis sp. nov., isolated from mangrove sediment.</title>
        <authorList>
            <person name="Liu L."/>
            <person name="Li J."/>
            <person name="Huang Y."/>
            <person name="Pan J."/>
            <person name="Li M."/>
        </authorList>
    </citation>
    <scope>NUCLEOTIDE SEQUENCE [LARGE SCALE GENOMIC DNA]</scope>
    <source>
        <strain evidence="4">FT324</strain>
    </source>
</reference>
<dbReference type="InterPro" id="IPR001387">
    <property type="entry name" value="Cro/C1-type_HTH"/>
</dbReference>
<comment type="caution">
    <text evidence="3">The sequence shown here is derived from an EMBL/GenBank/DDBJ whole genome shotgun (WGS) entry which is preliminary data.</text>
</comment>
<evidence type="ECO:0000313" key="3">
    <source>
        <dbReference type="EMBL" id="MCT8328341.1"/>
    </source>
</evidence>
<sequence length="203" mass="21565">MAENQSIDPAGAEGKSGISSAVGTAVHNLRVHASITLRELGRKSGVSPAMISRIENGQVSPSLSTLESLATALDVPVISLFQHTVQKSDIAFARAGEGLQARRIAPGHTHDYRILGSFANNALRFSVARVTLSRADDGTHPVYHNTGYVLITILEGQCVYGCGDHVYDMGPGDSLTFDAQLRHGVRSILTDTVTFLTVSARPA</sequence>
<accession>A0ABT2NHE8</accession>
<evidence type="ECO:0000313" key="4">
    <source>
        <dbReference type="Proteomes" id="UP001205601"/>
    </source>
</evidence>
<dbReference type="SUPFAM" id="SSF47413">
    <property type="entry name" value="lambda repressor-like DNA-binding domains"/>
    <property type="match status" value="1"/>
</dbReference>
<keyword evidence="1" id="KW-0238">DNA-binding</keyword>
<organism evidence="3 4">
    <name type="scientific">Albidovulum sediminis</name>
    <dbReference type="NCBI Taxonomy" id="3066345"/>
    <lineage>
        <taxon>Bacteria</taxon>
        <taxon>Pseudomonadati</taxon>
        <taxon>Pseudomonadota</taxon>
        <taxon>Alphaproteobacteria</taxon>
        <taxon>Rhodobacterales</taxon>
        <taxon>Paracoccaceae</taxon>
        <taxon>Albidovulum</taxon>
    </lineage>
</organism>
<dbReference type="PANTHER" id="PTHR46797">
    <property type="entry name" value="HTH-TYPE TRANSCRIPTIONAL REGULATOR"/>
    <property type="match status" value="1"/>
</dbReference>
<dbReference type="InterPro" id="IPR010982">
    <property type="entry name" value="Lambda_DNA-bd_dom_sf"/>
</dbReference>
<dbReference type="PANTHER" id="PTHR46797:SF1">
    <property type="entry name" value="METHYLPHOSPHONATE SYNTHASE"/>
    <property type="match status" value="1"/>
</dbReference>
<evidence type="ECO:0000256" key="1">
    <source>
        <dbReference type="ARBA" id="ARBA00023125"/>
    </source>
</evidence>
<evidence type="ECO:0000259" key="2">
    <source>
        <dbReference type="PROSITE" id="PS50943"/>
    </source>
</evidence>
<dbReference type="Gene3D" id="1.10.260.40">
    <property type="entry name" value="lambda repressor-like DNA-binding domains"/>
    <property type="match status" value="1"/>
</dbReference>
<dbReference type="SMART" id="SM00530">
    <property type="entry name" value="HTH_XRE"/>
    <property type="match status" value="1"/>
</dbReference>
<dbReference type="EMBL" id="JAOCQF010000001">
    <property type="protein sequence ID" value="MCT8328341.1"/>
    <property type="molecule type" value="Genomic_DNA"/>
</dbReference>
<dbReference type="Proteomes" id="UP001205601">
    <property type="component" value="Unassembled WGS sequence"/>
</dbReference>
<dbReference type="PROSITE" id="PS50943">
    <property type="entry name" value="HTH_CROC1"/>
    <property type="match status" value="1"/>
</dbReference>
<protein>
    <submittedName>
        <fullName evidence="3">XRE family transcriptional regulator</fullName>
    </submittedName>
</protein>
<dbReference type="InterPro" id="IPR014710">
    <property type="entry name" value="RmlC-like_jellyroll"/>
</dbReference>
<dbReference type="InterPro" id="IPR011051">
    <property type="entry name" value="RmlC_Cupin_sf"/>
</dbReference>
<dbReference type="Pfam" id="PF01381">
    <property type="entry name" value="HTH_3"/>
    <property type="match status" value="1"/>
</dbReference>